<dbReference type="SUPFAM" id="SSF53271">
    <property type="entry name" value="PRTase-like"/>
    <property type="match status" value="1"/>
</dbReference>
<reference evidence="4 5" key="1">
    <citation type="journal article" date="2016" name="Nat. Commun.">
        <title>Thousands of microbial genomes shed light on interconnected biogeochemical processes in an aquifer system.</title>
        <authorList>
            <person name="Anantharaman K."/>
            <person name="Brown C.T."/>
            <person name="Hug L.A."/>
            <person name="Sharon I."/>
            <person name="Castelle C.J."/>
            <person name="Probst A.J."/>
            <person name="Thomas B.C."/>
            <person name="Singh A."/>
            <person name="Wilkins M.J."/>
            <person name="Karaoz U."/>
            <person name="Brodie E.L."/>
            <person name="Williams K.H."/>
            <person name="Hubbard S.S."/>
            <person name="Banfield J.F."/>
        </authorList>
    </citation>
    <scope>NUCLEOTIDE SEQUENCE [LARGE SCALE GENOMIC DNA]</scope>
</reference>
<proteinExistence type="predicted"/>
<dbReference type="EMBL" id="MEWW01000011">
    <property type="protein sequence ID" value="OGC84651.1"/>
    <property type="molecule type" value="Genomic_DNA"/>
</dbReference>
<dbReference type="InterPro" id="IPR017932">
    <property type="entry name" value="GATase_2_dom"/>
</dbReference>
<sequence length="378" mass="40888">MPGPVAVFQTRYSTSGKKNDSNPQRNLGPFFAETEIGPVALAHNGNLEGAEATREQLMKKGGILQSDTDSELALHEIVRAKGITFRERLHAGISNIPLAYSFVIGRPEGLYAVRDPSGVRPLFMGENEEAYLVASEDGAIRSVGGTVLGEVENGTITVLSSAGVSVFRFVPKTPKRLCLMEYAYFMRQDTQGAYLARIAAGRLLARNYPVPSHSSAPVVVVGTPESGLIAAEGYACEAGLPQRIGLVRDNIELRAFMAPTDEERKITLALKLAAIPDAVKDAVVINVDDSNVRGHTSHRIARLLYEAGAKEVHIRYATPKIVAPCIRGLDYPTAEELFAHHYPTEAAMAAKFGVQSVAYLTIDESRLAYSEGTGQEDF</sequence>
<keyword evidence="1" id="KW-0808">Transferase</keyword>
<dbReference type="GO" id="GO:0016740">
    <property type="term" value="F:transferase activity"/>
    <property type="evidence" value="ECO:0007669"/>
    <property type="project" value="UniProtKB-KW"/>
</dbReference>
<evidence type="ECO:0000256" key="1">
    <source>
        <dbReference type="ARBA" id="ARBA00022679"/>
    </source>
</evidence>
<dbReference type="Gene3D" id="3.60.20.10">
    <property type="entry name" value="Glutamine Phosphoribosylpyrophosphate, subunit 1, domain 1"/>
    <property type="match status" value="1"/>
</dbReference>
<dbReference type="AlphaFoldDB" id="A0A1F4XSD3"/>
<dbReference type="Proteomes" id="UP000178091">
    <property type="component" value="Unassembled WGS sequence"/>
</dbReference>
<evidence type="ECO:0000313" key="5">
    <source>
        <dbReference type="Proteomes" id="UP000178091"/>
    </source>
</evidence>
<accession>A0A1F4XSD3</accession>
<keyword evidence="2" id="KW-0315">Glutamine amidotransferase</keyword>
<feature type="domain" description="Glutamine amidotransferase type-2" evidence="3">
    <location>
        <begin position="1"/>
        <end position="162"/>
    </location>
</feature>
<dbReference type="PANTHER" id="PTHR11907">
    <property type="entry name" value="AMIDOPHOSPHORIBOSYLTRANSFERASE"/>
    <property type="match status" value="1"/>
</dbReference>
<evidence type="ECO:0000313" key="4">
    <source>
        <dbReference type="EMBL" id="OGC84651.1"/>
    </source>
</evidence>
<organism evidence="4 5">
    <name type="scientific">Candidatus Adlerbacteria bacterium RIFCSPHIGHO2_12_FULL_53_18</name>
    <dbReference type="NCBI Taxonomy" id="1797242"/>
    <lineage>
        <taxon>Bacteria</taxon>
        <taxon>Candidatus Adleribacteriota</taxon>
    </lineage>
</organism>
<name>A0A1F4XSD3_9BACT</name>
<dbReference type="CDD" id="cd06223">
    <property type="entry name" value="PRTases_typeI"/>
    <property type="match status" value="1"/>
</dbReference>
<dbReference type="InterPro" id="IPR029057">
    <property type="entry name" value="PRTase-like"/>
</dbReference>
<protein>
    <recommendedName>
        <fullName evidence="3">Glutamine amidotransferase type-2 domain-containing protein</fullName>
    </recommendedName>
</protein>
<dbReference type="Gene3D" id="3.40.50.2020">
    <property type="match status" value="1"/>
</dbReference>
<evidence type="ECO:0000256" key="2">
    <source>
        <dbReference type="ARBA" id="ARBA00022962"/>
    </source>
</evidence>
<dbReference type="InterPro" id="IPR029055">
    <property type="entry name" value="Ntn_hydrolases_N"/>
</dbReference>
<dbReference type="SUPFAM" id="SSF56235">
    <property type="entry name" value="N-terminal nucleophile aminohydrolases (Ntn hydrolases)"/>
    <property type="match status" value="1"/>
</dbReference>
<dbReference type="InterPro" id="IPR000836">
    <property type="entry name" value="PRTase_dom"/>
</dbReference>
<evidence type="ECO:0000259" key="3">
    <source>
        <dbReference type="PROSITE" id="PS51278"/>
    </source>
</evidence>
<dbReference type="PROSITE" id="PS51278">
    <property type="entry name" value="GATASE_TYPE_2"/>
    <property type="match status" value="1"/>
</dbReference>
<dbReference type="Pfam" id="PF13537">
    <property type="entry name" value="GATase_7"/>
    <property type="match status" value="1"/>
</dbReference>
<comment type="caution">
    <text evidence="4">The sequence shown here is derived from an EMBL/GenBank/DDBJ whole genome shotgun (WGS) entry which is preliminary data.</text>
</comment>
<gene>
    <name evidence="4" type="ORF">A3F55_03215</name>
</gene>